<keyword evidence="4" id="KW-1185">Reference proteome</keyword>
<dbReference type="SUPFAM" id="SSF51556">
    <property type="entry name" value="Metallo-dependent hydrolases"/>
    <property type="match status" value="1"/>
</dbReference>
<feature type="region of interest" description="Disordered" evidence="1">
    <location>
        <begin position="1"/>
        <end position="23"/>
    </location>
</feature>
<accession>A0A166XAX0</accession>
<dbReference type="OrthoDB" id="10258955at2759"/>
<protein>
    <submittedName>
        <fullName evidence="3">Composite domain of metallo-dependent hydrolase</fullName>
    </submittedName>
</protein>
<dbReference type="InterPro" id="IPR032466">
    <property type="entry name" value="Metal_Hydrolase"/>
</dbReference>
<keyword evidence="3" id="KW-0378">Hydrolase</keyword>
<dbReference type="PANTHER" id="PTHR43668">
    <property type="entry name" value="ALLANTOINASE"/>
    <property type="match status" value="1"/>
</dbReference>
<dbReference type="GO" id="GO:0006145">
    <property type="term" value="P:purine nucleobase catabolic process"/>
    <property type="evidence" value="ECO:0007669"/>
    <property type="project" value="TreeGrafter"/>
</dbReference>
<dbReference type="Proteomes" id="UP000076532">
    <property type="component" value="Unassembled WGS sequence"/>
</dbReference>
<evidence type="ECO:0000256" key="1">
    <source>
        <dbReference type="SAM" id="MobiDB-lite"/>
    </source>
</evidence>
<dbReference type="InterPro" id="IPR006680">
    <property type="entry name" value="Amidohydro-rel"/>
</dbReference>
<dbReference type="Gene3D" id="3.20.20.140">
    <property type="entry name" value="Metal-dependent hydrolases"/>
    <property type="match status" value="2"/>
</dbReference>
<dbReference type="InterPro" id="IPR011059">
    <property type="entry name" value="Metal-dep_hydrolase_composite"/>
</dbReference>
<proteinExistence type="predicted"/>
<dbReference type="SUPFAM" id="SSF51338">
    <property type="entry name" value="Composite domain of metallo-dependent hydrolases"/>
    <property type="match status" value="1"/>
</dbReference>
<dbReference type="STRING" id="436010.A0A166XAX0"/>
<evidence type="ECO:0000313" key="3">
    <source>
        <dbReference type="EMBL" id="KZP34599.1"/>
    </source>
</evidence>
<dbReference type="GO" id="GO:0004038">
    <property type="term" value="F:allantoinase activity"/>
    <property type="evidence" value="ECO:0007669"/>
    <property type="project" value="TreeGrafter"/>
</dbReference>
<evidence type="ECO:0000313" key="4">
    <source>
        <dbReference type="Proteomes" id="UP000076532"/>
    </source>
</evidence>
<evidence type="ECO:0000259" key="2">
    <source>
        <dbReference type="Pfam" id="PF01979"/>
    </source>
</evidence>
<gene>
    <name evidence="3" type="ORF">FIBSPDRAFT_772332</name>
</gene>
<sequence>MSSMDGELKLPNTSLPARLPDKPRRRKHHLRLLVAIVTALFIAHASFQTLQSRSQPVHVPLHAAKTLGKCRALHAKPGPPPDFNTRKTSDRFVRGTRATLLRNATIWTGNADGLEIITGDVLLDKGLIKAVGKIGHGLLDAYGGAVVVDLHGAWVTPGIVDLHSHLGVDSSPELHGADDTNSVKGIAQPWLRSLDGINTHDEAYALSVSGGVTTSVILPGSANAIGGQAFAIKLRPTNERTPTSMLLEPPYTLNGTDVDPDLPPRWRQMKYACGENPSSVYSGTRMDTIWAFRQAYDKARQIRDSQDQYCSKAVAGEWSGLGNFPEELQWEALVDVLRGRVKLQIHCYETTDLDGIVRLSNEFRFPIAAFHHAMEAYLVPDLLKKAYGPPPGVALFATEGRYKREAYRASEFAPRILADHGLKVVMKSDHPVLNSRFLLYEAAQAHYFGLPANVALASVISTPAQIMGADHRVGFIKPGYDADVVVWDSHPLALGATPKQVWIDGIAQLESPTVVDKPASFQKPPSTPNFDKEAKDAVKYEGLPPLEGRRIADVVIFTNVSSIFTQDRDSIHEVYSATDAASSRTVVVNNGEIVCDGSDLHCQAAYDSGHAEWVNLEGGSLSPGLITYGAPVGLDDIQGEPSTRDGVVLDPLQKNYPSVIENAIIRAADGLQFSTRDALLAYRAGVSTAVVAPTSYGFLSGLSIALSTGTAHRLERGAVVQDVAALHISIGHYSTTPSVSGQIGALRNFLFGVGLEGELAAVFHRVSTGKLRLVINVESADIMASLIALKQDVEAQTGHELAMTFAGASEAHILAQEIGDSRVGVILTPSRPFPFTWESRRILAGPPLTERSAISVLLAHNVTVGVGILESWSARNTRLDVAWAALESRGEISKTEALALASVNLEKLLGISQPKPDVIATQGGSLLDFESKVVGVISARRGVVDLL</sequence>
<dbReference type="Pfam" id="PF01979">
    <property type="entry name" value="Amidohydro_1"/>
    <property type="match status" value="1"/>
</dbReference>
<reference evidence="3 4" key="1">
    <citation type="journal article" date="2016" name="Mol. Biol. Evol.">
        <title>Comparative Genomics of Early-Diverging Mushroom-Forming Fungi Provides Insights into the Origins of Lignocellulose Decay Capabilities.</title>
        <authorList>
            <person name="Nagy L.G."/>
            <person name="Riley R."/>
            <person name="Tritt A."/>
            <person name="Adam C."/>
            <person name="Daum C."/>
            <person name="Floudas D."/>
            <person name="Sun H."/>
            <person name="Yadav J.S."/>
            <person name="Pangilinan J."/>
            <person name="Larsson K.H."/>
            <person name="Matsuura K."/>
            <person name="Barry K."/>
            <person name="Labutti K."/>
            <person name="Kuo R."/>
            <person name="Ohm R.A."/>
            <person name="Bhattacharya S.S."/>
            <person name="Shirouzu T."/>
            <person name="Yoshinaga Y."/>
            <person name="Martin F.M."/>
            <person name="Grigoriev I.V."/>
            <person name="Hibbett D.S."/>
        </authorList>
    </citation>
    <scope>NUCLEOTIDE SEQUENCE [LARGE SCALE GENOMIC DNA]</scope>
    <source>
        <strain evidence="3 4">CBS 109695</strain>
    </source>
</reference>
<dbReference type="GO" id="GO:0005737">
    <property type="term" value="C:cytoplasm"/>
    <property type="evidence" value="ECO:0007669"/>
    <property type="project" value="TreeGrafter"/>
</dbReference>
<feature type="domain" description="Amidohydrolase-related" evidence="2">
    <location>
        <begin position="413"/>
        <end position="505"/>
    </location>
</feature>
<name>A0A166XAX0_9AGAM</name>
<dbReference type="EMBL" id="KV417480">
    <property type="protein sequence ID" value="KZP34599.1"/>
    <property type="molecule type" value="Genomic_DNA"/>
</dbReference>
<dbReference type="PANTHER" id="PTHR43668:SF5">
    <property type="entry name" value="AMIDOHYDROLASE 3 DOMAIN-CONTAINING PROTEIN"/>
    <property type="match status" value="1"/>
</dbReference>
<dbReference type="AlphaFoldDB" id="A0A166XAX0"/>
<organism evidence="3 4">
    <name type="scientific">Athelia psychrophila</name>
    <dbReference type="NCBI Taxonomy" id="1759441"/>
    <lineage>
        <taxon>Eukaryota</taxon>
        <taxon>Fungi</taxon>
        <taxon>Dikarya</taxon>
        <taxon>Basidiomycota</taxon>
        <taxon>Agaricomycotina</taxon>
        <taxon>Agaricomycetes</taxon>
        <taxon>Agaricomycetidae</taxon>
        <taxon>Atheliales</taxon>
        <taxon>Atheliaceae</taxon>
        <taxon>Athelia</taxon>
    </lineage>
</organism>
<dbReference type="InterPro" id="IPR050138">
    <property type="entry name" value="DHOase/Allantoinase_Hydrolase"/>
</dbReference>